<dbReference type="EC" id="2.7.13.3" evidence="2"/>
<dbReference type="AlphaFoldDB" id="A0A2X2TAW1"/>
<dbReference type="InterPro" id="IPR003594">
    <property type="entry name" value="HATPase_dom"/>
</dbReference>
<keyword evidence="4 8" id="KW-0808">Transferase</keyword>
<evidence type="ECO:0000256" key="2">
    <source>
        <dbReference type="ARBA" id="ARBA00012438"/>
    </source>
</evidence>
<proteinExistence type="predicted"/>
<name>A0A2X2TAW1_9ENTR</name>
<dbReference type="Gene3D" id="3.30.565.10">
    <property type="entry name" value="Histidine kinase-like ATPase, C-terminal domain"/>
    <property type="match status" value="1"/>
</dbReference>
<dbReference type="GO" id="GO:0004721">
    <property type="term" value="F:phosphoprotein phosphatase activity"/>
    <property type="evidence" value="ECO:0007669"/>
    <property type="project" value="TreeGrafter"/>
</dbReference>
<dbReference type="Pfam" id="PF02518">
    <property type="entry name" value="HATPase_c"/>
    <property type="match status" value="1"/>
</dbReference>
<keyword evidence="3" id="KW-0597">Phosphoprotein</keyword>
<evidence type="ECO:0000313" key="8">
    <source>
        <dbReference type="EMBL" id="SQA97693.1"/>
    </source>
</evidence>
<dbReference type="InterPro" id="IPR036890">
    <property type="entry name" value="HATPase_C_sf"/>
</dbReference>
<dbReference type="InterPro" id="IPR050351">
    <property type="entry name" value="BphY/WalK/GraS-like"/>
</dbReference>
<evidence type="ECO:0000256" key="4">
    <source>
        <dbReference type="ARBA" id="ARBA00022679"/>
    </source>
</evidence>
<dbReference type="PANTHER" id="PTHR45453:SF1">
    <property type="entry name" value="PHOSPHATE REGULON SENSOR PROTEIN PHOR"/>
    <property type="match status" value="1"/>
</dbReference>
<comment type="catalytic activity">
    <reaction evidence="1">
        <text>ATP + protein L-histidine = ADP + protein N-phospho-L-histidine.</text>
        <dbReference type="EC" id="2.7.13.3"/>
    </reaction>
</comment>
<evidence type="ECO:0000256" key="3">
    <source>
        <dbReference type="ARBA" id="ARBA00022553"/>
    </source>
</evidence>
<evidence type="ECO:0000259" key="7">
    <source>
        <dbReference type="PROSITE" id="PS50109"/>
    </source>
</evidence>
<evidence type="ECO:0000256" key="1">
    <source>
        <dbReference type="ARBA" id="ARBA00000085"/>
    </source>
</evidence>
<dbReference type="PROSITE" id="PS50109">
    <property type="entry name" value="HIS_KIN"/>
    <property type="match status" value="1"/>
</dbReference>
<evidence type="ECO:0000256" key="6">
    <source>
        <dbReference type="ARBA" id="ARBA00023012"/>
    </source>
</evidence>
<dbReference type="GO" id="GO:0016036">
    <property type="term" value="P:cellular response to phosphate starvation"/>
    <property type="evidence" value="ECO:0007669"/>
    <property type="project" value="TreeGrafter"/>
</dbReference>
<dbReference type="SUPFAM" id="SSF55874">
    <property type="entry name" value="ATPase domain of HSP90 chaperone/DNA topoisomerase II/histidine kinase"/>
    <property type="match status" value="1"/>
</dbReference>
<feature type="domain" description="Histidine kinase" evidence="7">
    <location>
        <begin position="1"/>
        <end position="71"/>
    </location>
</feature>
<evidence type="ECO:0000313" key="9">
    <source>
        <dbReference type="Proteomes" id="UP000251197"/>
    </source>
</evidence>
<dbReference type="PANTHER" id="PTHR45453">
    <property type="entry name" value="PHOSPHATE REGULON SENSOR PROTEIN PHOR"/>
    <property type="match status" value="1"/>
</dbReference>
<keyword evidence="5 8" id="KW-0418">Kinase</keyword>
<dbReference type="InterPro" id="IPR005467">
    <property type="entry name" value="His_kinase_dom"/>
</dbReference>
<reference evidence="8 9" key="1">
    <citation type="submission" date="2018-06" db="EMBL/GenBank/DDBJ databases">
        <authorList>
            <consortium name="Pathogen Informatics"/>
            <person name="Doyle S."/>
        </authorList>
    </citation>
    <scope>NUCLEOTIDE SEQUENCE [LARGE SCALE GENOMIC DNA]</scope>
    <source>
        <strain evidence="8 9">NCTC12120</strain>
    </source>
</reference>
<keyword evidence="6" id="KW-0902">Two-component regulatory system</keyword>
<dbReference type="PRINTS" id="PR00344">
    <property type="entry name" value="BCTRLSENSOR"/>
</dbReference>
<sequence>MPITGPGIPEDELDAVLQPFYRVESSRNRDTGGTGLGLAIAAQLVGQLGGKLTLTNQPQGGLKASITLPVA</sequence>
<gene>
    <name evidence="8" type="primary">baeS_1</name>
    <name evidence="8" type="ORF">NCTC12120_01533</name>
</gene>
<dbReference type="Proteomes" id="UP000251197">
    <property type="component" value="Unassembled WGS sequence"/>
</dbReference>
<accession>A0A2X2TAW1</accession>
<dbReference type="EMBL" id="UAVU01000003">
    <property type="protein sequence ID" value="SQA97693.1"/>
    <property type="molecule type" value="Genomic_DNA"/>
</dbReference>
<protein>
    <recommendedName>
        <fullName evidence="2">histidine kinase</fullName>
        <ecNumber evidence="2">2.7.13.3</ecNumber>
    </recommendedName>
</protein>
<dbReference type="GO" id="GO:0000155">
    <property type="term" value="F:phosphorelay sensor kinase activity"/>
    <property type="evidence" value="ECO:0007669"/>
    <property type="project" value="TreeGrafter"/>
</dbReference>
<dbReference type="GO" id="GO:0005886">
    <property type="term" value="C:plasma membrane"/>
    <property type="evidence" value="ECO:0007669"/>
    <property type="project" value="TreeGrafter"/>
</dbReference>
<dbReference type="InterPro" id="IPR004358">
    <property type="entry name" value="Sig_transdc_His_kin-like_C"/>
</dbReference>
<evidence type="ECO:0000256" key="5">
    <source>
        <dbReference type="ARBA" id="ARBA00022777"/>
    </source>
</evidence>
<organism evidence="8 9">
    <name type="scientific">Cedecea neteri</name>
    <dbReference type="NCBI Taxonomy" id="158822"/>
    <lineage>
        <taxon>Bacteria</taxon>
        <taxon>Pseudomonadati</taxon>
        <taxon>Pseudomonadota</taxon>
        <taxon>Gammaproteobacteria</taxon>
        <taxon>Enterobacterales</taxon>
        <taxon>Enterobacteriaceae</taxon>
        <taxon>Cedecea</taxon>
    </lineage>
</organism>